<evidence type="ECO:0000256" key="6">
    <source>
        <dbReference type="ARBA" id="ARBA00022525"/>
    </source>
</evidence>
<dbReference type="Proteomes" id="UP000006310">
    <property type="component" value="Chromosome 10"/>
</dbReference>
<reference evidence="15" key="2">
    <citation type="submission" date="2012-08" db="EMBL/GenBank/DDBJ databases">
        <title>Genome sequence of Kazachstania naganishii.</title>
        <authorList>
            <person name="Gordon J.L."/>
            <person name="Armisen D."/>
            <person name="Proux-Wera E."/>
            <person name="OhEigeartaigh S.S."/>
            <person name="Byrne K.P."/>
            <person name="Wolfe K.H."/>
        </authorList>
    </citation>
    <scope>NUCLEOTIDE SEQUENCE [LARGE SCALE GENOMIC DNA]</scope>
    <source>
        <strain evidence="15">ATCC MYA-139 / BCRC 22969 / CBS 8797 / CCRC 22969 / KCTC 17520 / NBRC 10181 / NCYC 3082</strain>
    </source>
</reference>
<dbReference type="GO" id="GO:0098552">
    <property type="term" value="C:side of membrane"/>
    <property type="evidence" value="ECO:0007669"/>
    <property type="project" value="UniProtKB-KW"/>
</dbReference>
<keyword evidence="5" id="KW-0134">Cell wall</keyword>
<evidence type="ECO:0008006" key="16">
    <source>
        <dbReference type="Google" id="ProtNLM"/>
    </source>
</evidence>
<dbReference type="eggNOG" id="ENOG502QUZC">
    <property type="taxonomic scope" value="Eukaryota"/>
</dbReference>
<keyword evidence="10" id="KW-0325">Glycoprotein</keyword>
<dbReference type="AlphaFoldDB" id="J7RBP3"/>
<sequence>MQVKSSIALALTAVAPAVLAAGNSTASVASGCSIGAKATATSQADLDKLAGCPVIVGNLTITGDLGSAALANVEEIDGSLTIKNATSLSNFAADKVKKITGSLSMQDLTILTGASFGSLEEVDTISMVTLPAISTFGSNIQSANNILISDTSLETVDGFATLKKVSELNINNNRYLTSFDSSLETVASSLQFSFNGEAAQVAFNQLLWANNITLRDVQSASFSKLQTVNASLGFINNSISNLTLSKLTKVGQTFFLTSNDQLTTVKASNLTSIGGGFVIANNTKLRNIDGFKEVATVGGAIIVTGNYTELDLPALKSVRGDATFQTSSGNFSCDPFKKLQSKGAIQGDSFSCKNGAKSSSISSKSSVVSSSTKTSSSSKSSASDSASTSAANAAASVSGVSSSSSASKKSKGAAVAQVAPASSFMGALAAVAVALL</sequence>
<dbReference type="InterPro" id="IPR036941">
    <property type="entry name" value="Rcpt_L-dom_sf"/>
</dbReference>
<feature type="signal peptide" evidence="13">
    <location>
        <begin position="1"/>
        <end position="20"/>
    </location>
</feature>
<evidence type="ECO:0000256" key="9">
    <source>
        <dbReference type="ARBA" id="ARBA00023136"/>
    </source>
</evidence>
<dbReference type="STRING" id="1071383.J7RBP3"/>
<dbReference type="RefSeq" id="XP_022466555.1">
    <property type="nucleotide sequence ID" value="XM_022610239.1"/>
</dbReference>
<dbReference type="KEGG" id="kng:KNAG_0J02300"/>
<evidence type="ECO:0000313" key="14">
    <source>
        <dbReference type="EMBL" id="CCK72310.1"/>
    </source>
</evidence>
<dbReference type="SUPFAM" id="SSF52058">
    <property type="entry name" value="L domain-like"/>
    <property type="match status" value="2"/>
</dbReference>
<keyword evidence="11" id="KW-0449">Lipoprotein</keyword>
<dbReference type="GO" id="GO:0009986">
    <property type="term" value="C:cell surface"/>
    <property type="evidence" value="ECO:0007669"/>
    <property type="project" value="TreeGrafter"/>
</dbReference>
<dbReference type="GO" id="GO:0031505">
    <property type="term" value="P:fungal-type cell wall organization"/>
    <property type="evidence" value="ECO:0007669"/>
    <property type="project" value="EnsemblFungi"/>
</dbReference>
<organism evidence="14 15">
    <name type="scientific">Huiozyma naganishii (strain ATCC MYA-139 / BCRC 22969 / CBS 8797 / KCTC 17520 / NBRC 10181 / NCYC 3082 / Yp74L-3)</name>
    <name type="common">Yeast</name>
    <name type="synonym">Kazachstania naganishii</name>
    <dbReference type="NCBI Taxonomy" id="1071383"/>
    <lineage>
        <taxon>Eukaryota</taxon>
        <taxon>Fungi</taxon>
        <taxon>Dikarya</taxon>
        <taxon>Ascomycota</taxon>
        <taxon>Saccharomycotina</taxon>
        <taxon>Saccharomycetes</taxon>
        <taxon>Saccharomycetales</taxon>
        <taxon>Saccharomycetaceae</taxon>
        <taxon>Huiozyma</taxon>
    </lineage>
</organism>
<evidence type="ECO:0000256" key="3">
    <source>
        <dbReference type="ARBA" id="ARBA00005798"/>
    </source>
</evidence>
<evidence type="ECO:0000256" key="10">
    <source>
        <dbReference type="ARBA" id="ARBA00023180"/>
    </source>
</evidence>
<dbReference type="OMA" id="DKFQCED"/>
<proteinExistence type="inferred from homology"/>
<evidence type="ECO:0000256" key="5">
    <source>
        <dbReference type="ARBA" id="ARBA00022512"/>
    </source>
</evidence>
<dbReference type="HOGENOM" id="CLU_035846_0_0_1"/>
<feature type="region of interest" description="Disordered" evidence="12">
    <location>
        <begin position="367"/>
        <end position="386"/>
    </location>
</feature>
<keyword evidence="4" id="KW-1003">Cell membrane</keyword>
<accession>J7RBP3</accession>
<dbReference type="EMBL" id="HE978323">
    <property type="protein sequence ID" value="CCK72310.1"/>
    <property type="molecule type" value="Genomic_DNA"/>
</dbReference>
<evidence type="ECO:0000313" key="15">
    <source>
        <dbReference type="Proteomes" id="UP000006310"/>
    </source>
</evidence>
<evidence type="ECO:0000256" key="1">
    <source>
        <dbReference type="ARBA" id="ARBA00004191"/>
    </source>
</evidence>
<keyword evidence="9" id="KW-0472">Membrane</keyword>
<keyword evidence="7" id="KW-0336">GPI-anchor</keyword>
<feature type="chain" id="PRO_5003796063" description="Receptor L-domain domain-containing protein" evidence="13">
    <location>
        <begin position="21"/>
        <end position="436"/>
    </location>
</feature>
<evidence type="ECO:0000256" key="2">
    <source>
        <dbReference type="ARBA" id="ARBA00004609"/>
    </source>
</evidence>
<dbReference type="GO" id="GO:0009277">
    <property type="term" value="C:fungal-type cell wall"/>
    <property type="evidence" value="ECO:0007669"/>
    <property type="project" value="EnsemblFungi"/>
</dbReference>
<comment type="similarity">
    <text evidence="3">Belongs to the SPS2 family.</text>
</comment>
<evidence type="ECO:0000256" key="4">
    <source>
        <dbReference type="ARBA" id="ARBA00022475"/>
    </source>
</evidence>
<evidence type="ECO:0000256" key="8">
    <source>
        <dbReference type="ARBA" id="ARBA00022729"/>
    </source>
</evidence>
<dbReference type="InterPro" id="IPR051648">
    <property type="entry name" value="CWI-Assembly_Regulator"/>
</dbReference>
<dbReference type="PANTHER" id="PTHR31018">
    <property type="entry name" value="SPORULATION-SPECIFIC PROTEIN-RELATED"/>
    <property type="match status" value="1"/>
</dbReference>
<evidence type="ECO:0000256" key="7">
    <source>
        <dbReference type="ARBA" id="ARBA00022622"/>
    </source>
</evidence>
<keyword evidence="8 13" id="KW-0732">Signal</keyword>
<evidence type="ECO:0000256" key="11">
    <source>
        <dbReference type="ARBA" id="ARBA00023288"/>
    </source>
</evidence>
<dbReference type="FunFam" id="3.80.20.20:FF:000016">
    <property type="entry name" value="Cell wall protein ECM33"/>
    <property type="match status" value="1"/>
</dbReference>
<keyword evidence="6" id="KW-0964">Secreted</keyword>
<dbReference type="PROSITE" id="PS51257">
    <property type="entry name" value="PROKAR_LIPOPROTEIN"/>
    <property type="match status" value="1"/>
</dbReference>
<name>J7RBP3_HUIN7</name>
<protein>
    <recommendedName>
        <fullName evidence="16">Receptor L-domain domain-containing protein</fullName>
    </recommendedName>
</protein>
<evidence type="ECO:0000256" key="13">
    <source>
        <dbReference type="SAM" id="SignalP"/>
    </source>
</evidence>
<dbReference type="OrthoDB" id="536881at2759"/>
<dbReference type="GeneID" id="34528065"/>
<reference evidence="14 15" key="1">
    <citation type="journal article" date="2011" name="Proc. Natl. Acad. Sci. U.S.A.">
        <title>Evolutionary erosion of yeast sex chromosomes by mating-type switching accidents.</title>
        <authorList>
            <person name="Gordon J.L."/>
            <person name="Armisen D."/>
            <person name="Proux-Wera E."/>
            <person name="Oheigeartaigh S.S."/>
            <person name="Byrne K.P."/>
            <person name="Wolfe K.H."/>
        </authorList>
    </citation>
    <scope>NUCLEOTIDE SEQUENCE [LARGE SCALE GENOMIC DNA]</scope>
    <source>
        <strain evidence="15">ATCC MYA-139 / BCRC 22969 / CBS 8797 / CCRC 22969 / KCTC 17520 / NBRC 10181 / NCYC 3082</strain>
    </source>
</reference>
<evidence type="ECO:0000256" key="12">
    <source>
        <dbReference type="SAM" id="MobiDB-lite"/>
    </source>
</evidence>
<dbReference type="PANTHER" id="PTHR31018:SF3">
    <property type="entry name" value="RECEPTOR PROTEIN-TYROSINE KINASE"/>
    <property type="match status" value="1"/>
</dbReference>
<gene>
    <name evidence="14" type="primary">KNAG0J02300</name>
    <name evidence="14" type="ordered locus">KNAG_0J02300</name>
</gene>
<dbReference type="Gene3D" id="3.80.20.20">
    <property type="entry name" value="Receptor L-domain"/>
    <property type="match status" value="1"/>
</dbReference>
<keyword evidence="15" id="KW-1185">Reference proteome</keyword>
<comment type="subcellular location">
    <subcellularLocation>
        <location evidence="2">Cell membrane</location>
        <topology evidence="2">Lipid-anchor</topology>
        <topology evidence="2">GPI-anchor</topology>
    </subcellularLocation>
    <subcellularLocation>
        <location evidence="1">Secreted</location>
        <location evidence="1">Cell wall</location>
    </subcellularLocation>
</comment>
<dbReference type="GO" id="GO:0005886">
    <property type="term" value="C:plasma membrane"/>
    <property type="evidence" value="ECO:0007669"/>
    <property type="project" value="UniProtKB-SubCell"/>
</dbReference>